<accession>A0A6J4VFV9</accession>
<dbReference type="GO" id="GO:0004070">
    <property type="term" value="F:aspartate carbamoyltransferase activity"/>
    <property type="evidence" value="ECO:0007669"/>
    <property type="project" value="UniProtKB-EC"/>
</dbReference>
<feature type="region of interest" description="Disordered" evidence="1">
    <location>
        <begin position="1"/>
        <end position="31"/>
    </location>
</feature>
<feature type="compositionally biased region" description="Gly residues" evidence="1">
    <location>
        <begin position="116"/>
        <end position="128"/>
    </location>
</feature>
<dbReference type="EC" id="2.1.3.2" evidence="2"/>
<feature type="compositionally biased region" description="Basic residues" evidence="1">
    <location>
        <begin position="8"/>
        <end position="20"/>
    </location>
</feature>
<feature type="non-terminal residue" evidence="2">
    <location>
        <position position="1"/>
    </location>
</feature>
<evidence type="ECO:0000313" key="2">
    <source>
        <dbReference type="EMBL" id="CAA9572530.1"/>
    </source>
</evidence>
<feature type="compositionally biased region" description="Basic and acidic residues" evidence="1">
    <location>
        <begin position="85"/>
        <end position="104"/>
    </location>
</feature>
<sequence length="315" mass="34414">ADPDRCHERPRHPPHRRGRPVRPALDRGAVRPCRAHAGVAARVGPAQGLHPRDPVLRTVDADTVELRVGDAPAGRGGHQHRERRRVLVGDQGRDGRGHDPDDRRLRRCRRDPPPGAGRGRAGGGGRGCPGPERRRRPRRAPHSGPPGPLYDHVRAGPHRRVEGRPRRRPPLRPDRPLPGPAADPDDRYGDHLCLPTGGPDGQRRPAGGRGGRRRPAERIRPLRRPARGGCRLPDPHPARALRDTGGVRGVTRGLRAEPGGVHAHEADGHGPPPAAQGRRDRDRGRRRPALGLLPPGHQWRLRPDGAARPAPRRGL</sequence>
<gene>
    <name evidence="2" type="ORF">AVDCRST_MAG33-2682</name>
</gene>
<dbReference type="AlphaFoldDB" id="A0A6J4VFV9"/>
<protein>
    <submittedName>
        <fullName evidence="2">Aspartate carbamoyltransferase</fullName>
        <ecNumber evidence="2">2.1.3.2</ecNumber>
    </submittedName>
</protein>
<feature type="non-terminal residue" evidence="2">
    <location>
        <position position="315"/>
    </location>
</feature>
<name>A0A6J4VFV9_9BACT</name>
<organism evidence="2">
    <name type="scientific">uncultured Thermomicrobiales bacterium</name>
    <dbReference type="NCBI Taxonomy" id="1645740"/>
    <lineage>
        <taxon>Bacteria</taxon>
        <taxon>Pseudomonadati</taxon>
        <taxon>Thermomicrobiota</taxon>
        <taxon>Thermomicrobia</taxon>
        <taxon>Thermomicrobiales</taxon>
        <taxon>environmental samples</taxon>
    </lineage>
</organism>
<evidence type="ECO:0000256" key="1">
    <source>
        <dbReference type="SAM" id="MobiDB-lite"/>
    </source>
</evidence>
<feature type="region of interest" description="Disordered" evidence="1">
    <location>
        <begin position="66"/>
        <end position="315"/>
    </location>
</feature>
<feature type="compositionally biased region" description="Basic and acidic residues" evidence="1">
    <location>
        <begin position="151"/>
        <end position="164"/>
    </location>
</feature>
<dbReference type="EMBL" id="CADCWK010000328">
    <property type="protein sequence ID" value="CAA9572530.1"/>
    <property type="molecule type" value="Genomic_DNA"/>
</dbReference>
<feature type="compositionally biased region" description="Basic and acidic residues" evidence="1">
    <location>
        <begin position="233"/>
        <end position="242"/>
    </location>
</feature>
<reference evidence="2" key="1">
    <citation type="submission" date="2020-02" db="EMBL/GenBank/DDBJ databases">
        <authorList>
            <person name="Meier V. D."/>
        </authorList>
    </citation>
    <scope>NUCLEOTIDE SEQUENCE</scope>
    <source>
        <strain evidence="2">AVDCRST_MAG33</strain>
    </source>
</reference>
<proteinExistence type="predicted"/>
<keyword evidence="2" id="KW-0808">Transferase</keyword>